<dbReference type="Proteomes" id="UP000195011">
    <property type="component" value="Unassembled WGS sequence"/>
</dbReference>
<evidence type="ECO:0000313" key="2">
    <source>
        <dbReference type="EMBL" id="OUE21794.1"/>
    </source>
</evidence>
<organism evidence="2 3">
    <name type="scientific">Clavibacter michiganensis</name>
    <dbReference type="NCBI Taxonomy" id="28447"/>
    <lineage>
        <taxon>Bacteria</taxon>
        <taxon>Bacillati</taxon>
        <taxon>Actinomycetota</taxon>
        <taxon>Actinomycetes</taxon>
        <taxon>Micrococcales</taxon>
        <taxon>Microbacteriaceae</taxon>
        <taxon>Clavibacter</taxon>
    </lineage>
</organism>
<dbReference type="SUPFAM" id="SSF159888">
    <property type="entry name" value="YdhG-like"/>
    <property type="match status" value="1"/>
</dbReference>
<reference evidence="2 3" key="1">
    <citation type="submission" date="2016-08" db="EMBL/GenBank/DDBJ databases">
        <title>Genome sequence of Clavibacter michiganensis spp strain CFBP8017.</title>
        <authorList>
            <person name="Thapa S.P."/>
            <person name="Coaker G."/>
            <person name="Jacques M.-A."/>
        </authorList>
    </citation>
    <scope>NUCLEOTIDE SEQUENCE [LARGE SCALE GENOMIC DNA]</scope>
    <source>
        <strain evidence="2">CFBP8017</strain>
    </source>
</reference>
<gene>
    <name evidence="2" type="ORF">BFL36_10920</name>
</gene>
<dbReference type="Pfam" id="PF08818">
    <property type="entry name" value="DUF1801"/>
    <property type="match status" value="1"/>
</dbReference>
<feature type="domain" description="YdhG-like" evidence="1">
    <location>
        <begin position="25"/>
        <end position="128"/>
    </location>
</feature>
<proteinExistence type="predicted"/>
<comment type="caution">
    <text evidence="2">The sequence shown here is derived from an EMBL/GenBank/DDBJ whole genome shotgun (WGS) entry which is preliminary data.</text>
</comment>
<accession>A0A251YC12</accession>
<evidence type="ECO:0000259" key="1">
    <source>
        <dbReference type="Pfam" id="PF08818"/>
    </source>
</evidence>
<dbReference type="EMBL" id="MDJY01000050">
    <property type="protein sequence ID" value="OUE21794.1"/>
    <property type="molecule type" value="Genomic_DNA"/>
</dbReference>
<name>A0A251YC12_9MICO</name>
<protein>
    <recommendedName>
        <fullName evidence="1">YdhG-like domain-containing protein</fullName>
    </recommendedName>
</protein>
<dbReference type="InterPro" id="IPR014922">
    <property type="entry name" value="YdhG-like"/>
</dbReference>
<dbReference type="AlphaFoldDB" id="A0A251YC12"/>
<evidence type="ECO:0000313" key="3">
    <source>
        <dbReference type="Proteomes" id="UP000195011"/>
    </source>
</evidence>
<sequence length="137" mass="14824">MPRRDPDASARDVEARLAALAHPRGDAISELRAAVRAARPDATESWKWNAPSWSLRDHFATLALRRPDEVLLILHAGARPRVGLPPLRVADPAGLLRIAGPDRAIAGFRSADEVRAARPALEDAAREWAALLEAPPA</sequence>
<dbReference type="RefSeq" id="WP_086517967.1">
    <property type="nucleotide sequence ID" value="NZ_MDJY01000050.1"/>
</dbReference>